<dbReference type="EMBL" id="JACHWU010000004">
    <property type="protein sequence ID" value="MBB3052676.1"/>
    <property type="molecule type" value="Genomic_DNA"/>
</dbReference>
<dbReference type="InterPro" id="IPR036188">
    <property type="entry name" value="FAD/NAD-bd_sf"/>
</dbReference>
<dbReference type="EC" id="1.3.99.4" evidence="8"/>
<comment type="similarity">
    <text evidence="7">Belongs to the FAD-dependent oxidoreductase 2 family. 3-oxosteroid dehydrogenase subfamily.</text>
</comment>
<reference evidence="12 13" key="1">
    <citation type="submission" date="2020-08" db="EMBL/GenBank/DDBJ databases">
        <title>Genomic Encyclopedia of Type Strains, Phase III (KMG-III): the genomes of soil and plant-associated and newly described type strains.</title>
        <authorList>
            <person name="Whitman W."/>
        </authorList>
    </citation>
    <scope>NUCLEOTIDE SEQUENCE [LARGE SCALE GENOMIC DNA]</scope>
    <source>
        <strain evidence="12 13">CECT 8577</strain>
    </source>
</reference>
<keyword evidence="13" id="KW-1185">Reference proteome</keyword>
<keyword evidence="5" id="KW-0753">Steroid metabolism</keyword>
<evidence type="ECO:0000259" key="11">
    <source>
        <dbReference type="Pfam" id="PF00890"/>
    </source>
</evidence>
<evidence type="ECO:0000256" key="1">
    <source>
        <dbReference type="ARBA" id="ARBA00001974"/>
    </source>
</evidence>
<dbReference type="SUPFAM" id="SSF56425">
    <property type="entry name" value="Succinate dehydrogenase/fumarate reductase flavoprotein, catalytic domain"/>
    <property type="match status" value="1"/>
</dbReference>
<evidence type="ECO:0000256" key="4">
    <source>
        <dbReference type="ARBA" id="ARBA00023002"/>
    </source>
</evidence>
<organism evidence="12 13">
    <name type="scientific">Prauserella isguenensis</name>
    <dbReference type="NCBI Taxonomy" id="1470180"/>
    <lineage>
        <taxon>Bacteria</taxon>
        <taxon>Bacillati</taxon>
        <taxon>Actinomycetota</taxon>
        <taxon>Actinomycetes</taxon>
        <taxon>Pseudonocardiales</taxon>
        <taxon>Pseudonocardiaceae</taxon>
        <taxon>Prauserella</taxon>
    </lineage>
</organism>
<dbReference type="NCBIfam" id="NF005882">
    <property type="entry name" value="PRK07843.1"/>
    <property type="match status" value="1"/>
</dbReference>
<evidence type="ECO:0000313" key="13">
    <source>
        <dbReference type="Proteomes" id="UP000550714"/>
    </source>
</evidence>
<dbReference type="PANTHER" id="PTHR43400:SF10">
    <property type="entry name" value="3-OXOSTEROID 1-DEHYDROGENASE"/>
    <property type="match status" value="1"/>
</dbReference>
<comment type="caution">
    <text evidence="12">The sequence shown here is derived from an EMBL/GenBank/DDBJ whole genome shotgun (WGS) entry which is preliminary data.</text>
</comment>
<accession>A0A839S4J4</accession>
<comment type="cofactor">
    <cofactor evidence="1">
        <name>FAD</name>
        <dbReference type="ChEBI" id="CHEBI:57692"/>
    </cofactor>
</comment>
<dbReference type="Gene3D" id="3.50.50.60">
    <property type="entry name" value="FAD/NAD(P)-binding domain"/>
    <property type="match status" value="2"/>
</dbReference>
<keyword evidence="3" id="KW-0274">FAD</keyword>
<dbReference type="FunFam" id="3.50.50.60:FF:000208">
    <property type="entry name" value="3-ketosteroid dehydrogenase"/>
    <property type="match status" value="1"/>
</dbReference>
<dbReference type="SUPFAM" id="SSF51905">
    <property type="entry name" value="FAD/NAD(P)-binding domain"/>
    <property type="match status" value="1"/>
</dbReference>
<keyword evidence="5" id="KW-0443">Lipid metabolism</keyword>
<evidence type="ECO:0000256" key="5">
    <source>
        <dbReference type="ARBA" id="ARBA00023221"/>
    </source>
</evidence>
<dbReference type="Pfam" id="PF00890">
    <property type="entry name" value="FAD_binding_2"/>
    <property type="match status" value="1"/>
</dbReference>
<proteinExistence type="inferred from homology"/>
<evidence type="ECO:0000256" key="10">
    <source>
        <dbReference type="SAM" id="MobiDB-lite"/>
    </source>
</evidence>
<dbReference type="InterPro" id="IPR050315">
    <property type="entry name" value="FAD-oxidoreductase_2"/>
</dbReference>
<dbReference type="PRINTS" id="PR00469">
    <property type="entry name" value="PNDRDTASEII"/>
</dbReference>
<dbReference type="GO" id="GO:0047571">
    <property type="term" value="F:3-oxosteroid 1-dehydrogenase activity"/>
    <property type="evidence" value="ECO:0007669"/>
    <property type="project" value="UniProtKB-EC"/>
</dbReference>
<dbReference type="InterPro" id="IPR003953">
    <property type="entry name" value="FAD-dep_OxRdtase_2_FAD-bd"/>
</dbReference>
<evidence type="ECO:0000256" key="3">
    <source>
        <dbReference type="ARBA" id="ARBA00022827"/>
    </source>
</evidence>
<keyword evidence="2" id="KW-0285">Flavoprotein</keyword>
<dbReference type="InterPro" id="IPR027477">
    <property type="entry name" value="Succ_DH/fumarate_Rdtase_cat_sf"/>
</dbReference>
<feature type="region of interest" description="Disordered" evidence="10">
    <location>
        <begin position="580"/>
        <end position="632"/>
    </location>
</feature>
<evidence type="ECO:0000256" key="9">
    <source>
        <dbReference type="ARBA" id="ARBA00069709"/>
    </source>
</evidence>
<evidence type="ECO:0000313" key="12">
    <source>
        <dbReference type="EMBL" id="MBB3052676.1"/>
    </source>
</evidence>
<dbReference type="GO" id="GO:0008202">
    <property type="term" value="P:steroid metabolic process"/>
    <property type="evidence" value="ECO:0007669"/>
    <property type="project" value="UniProtKB-KW"/>
</dbReference>
<dbReference type="AlphaFoldDB" id="A0A839S4J4"/>
<feature type="domain" description="FAD-dependent oxidoreductase 2 FAD-binding" evidence="11">
    <location>
        <begin position="21"/>
        <end position="550"/>
    </location>
</feature>
<gene>
    <name evidence="12" type="ORF">FHS23_003710</name>
</gene>
<dbReference type="Proteomes" id="UP000550714">
    <property type="component" value="Unassembled WGS sequence"/>
</dbReference>
<evidence type="ECO:0000256" key="6">
    <source>
        <dbReference type="ARBA" id="ARBA00051951"/>
    </source>
</evidence>
<comment type="catalytic activity">
    <reaction evidence="6">
        <text>a 3-oxosteroid + A = a 3-oxo-Delta(1)-steroid + AH2</text>
        <dbReference type="Rhea" id="RHEA:13329"/>
        <dbReference type="ChEBI" id="CHEBI:13193"/>
        <dbReference type="ChEBI" id="CHEBI:17499"/>
        <dbReference type="ChEBI" id="CHEBI:20156"/>
        <dbReference type="ChEBI" id="CHEBI:47788"/>
        <dbReference type="EC" id="1.3.99.4"/>
    </reaction>
</comment>
<dbReference type="RefSeq" id="WP_343054056.1">
    <property type="nucleotide sequence ID" value="NZ_JACHWU010000004.1"/>
</dbReference>
<evidence type="ECO:0000256" key="2">
    <source>
        <dbReference type="ARBA" id="ARBA00022630"/>
    </source>
</evidence>
<evidence type="ECO:0000256" key="8">
    <source>
        <dbReference type="ARBA" id="ARBA00066536"/>
    </source>
</evidence>
<evidence type="ECO:0000256" key="7">
    <source>
        <dbReference type="ARBA" id="ARBA00061147"/>
    </source>
</evidence>
<sequence length="632" mass="65638">MTGGQAGAPGSRGGAAVEEFDVVVVGSGAAGLTAALRAAHLGLSTVVLEKAAAFGGSTARSGGGVWVPGNDALRRAGVPDTPETAREYLHAIVGDAAEPERIDAYLEHGPDVLSFVERTTPLRLRWVRGYSDYYPEAPGGKAVGRSAEPKPVDARLLGEDRDRLEPPYSAPPLGVPLGQADYRWLSLIARHPRGLLTLLSLGLRWLGGLLLGKRQLVMGQAIAAALQVGVRRAGVEVRLNSPLLRLESDGARVTGVVVGRDGDEAVVRARHGVVLAAGGFEHNAAMRERHQRAPIGTEWTVGAKANTGDAIAAATAVGAAVDLMDDAWWGPSIPLPGGPWFALAERSRPGSIMVNERGERFVNESAPYVDAVHAMYGGDQGRGDGPGENIPTWLVFDQRYRNRYMFTGLGPRQPLPGRWYKHGIVVQAPSVGELAEKMGVPAAALESTVERFNGYARAGEDAEFGRGRSRYDHYYGDPRNRPNPSLGELNRAPFYAVKMVPGDLGTKGGVRTDTRARVLREDESVIDGLYAAGNTSAAVMGRTYAGPGATIGPAMVFGYLAAEDLAAAGTAVSGTVGGSDVVDESGGATETGGVSDAGGVNESGGLSESGAVVESGTSGGGGSHDASAEGAA</sequence>
<dbReference type="FunFam" id="3.50.50.60:FF:000240">
    <property type="entry name" value="3-ketosteroid-delta-1-dehydrogenase"/>
    <property type="match status" value="1"/>
</dbReference>
<protein>
    <recommendedName>
        <fullName evidence="9">3-oxosteroid 1-dehydrogenase</fullName>
        <ecNumber evidence="8">1.3.99.4</ecNumber>
    </recommendedName>
</protein>
<name>A0A839S4J4_9PSEU</name>
<dbReference type="PANTHER" id="PTHR43400">
    <property type="entry name" value="FUMARATE REDUCTASE"/>
    <property type="match status" value="1"/>
</dbReference>
<keyword evidence="4 12" id="KW-0560">Oxidoreductase</keyword>